<dbReference type="OrthoDB" id="9776116at2"/>
<dbReference type="RefSeq" id="WP_120353678.1">
    <property type="nucleotide sequence ID" value="NZ_RAQO01000004.1"/>
</dbReference>
<dbReference type="Pfam" id="PF01882">
    <property type="entry name" value="DUF58"/>
    <property type="match status" value="1"/>
</dbReference>
<protein>
    <submittedName>
        <fullName evidence="2">DUF58 domain-containing protein</fullName>
    </submittedName>
</protein>
<dbReference type="AlphaFoldDB" id="A0A420EG81"/>
<feature type="domain" description="DUF58" evidence="1">
    <location>
        <begin position="55"/>
        <end position="277"/>
    </location>
</feature>
<dbReference type="PANTHER" id="PTHR33608:SF12">
    <property type="entry name" value="DUF58 DOMAIN-CONTAINING PROTEIN"/>
    <property type="match status" value="1"/>
</dbReference>
<evidence type="ECO:0000313" key="3">
    <source>
        <dbReference type="Proteomes" id="UP000286482"/>
    </source>
</evidence>
<comment type="caution">
    <text evidence="2">The sequence shown here is derived from an EMBL/GenBank/DDBJ whole genome shotgun (WGS) entry which is preliminary data.</text>
</comment>
<evidence type="ECO:0000259" key="1">
    <source>
        <dbReference type="Pfam" id="PF01882"/>
    </source>
</evidence>
<keyword evidence="3" id="KW-1185">Reference proteome</keyword>
<reference evidence="2 3" key="1">
    <citation type="submission" date="2018-09" db="EMBL/GenBank/DDBJ databases">
        <authorList>
            <person name="Wang Z."/>
        </authorList>
    </citation>
    <scope>NUCLEOTIDE SEQUENCE [LARGE SCALE GENOMIC DNA]</scope>
    <source>
        <strain evidence="2 3">ALS 81</strain>
    </source>
</reference>
<accession>A0A420EG81</accession>
<gene>
    <name evidence="2" type="ORF">DBZ36_04185</name>
</gene>
<dbReference type="PANTHER" id="PTHR33608">
    <property type="entry name" value="BLL2464 PROTEIN"/>
    <property type="match status" value="1"/>
</dbReference>
<name>A0A420EG81_9ALTE</name>
<sequence length="306" mass="34985">MTQIERSSAVQLGLSQLLQSRYLNLGPQLKRHRAMASRSGQRISNIRGRGMEFDEARHYQAGDDIRSIDWRVTARTGKAHTKLFREEREQPVIILLDINPSMIFGSQHCLKSIVASELAAYLGWAAIGLGERVAVVINQGQQHVSLASHAARQAQWLQLLQQIVDCHQQQLDQFHKSEAPSNLSPALEQLNLIAKTGYQIHLISDFYHLQVQDIPLLQRLSRRNQVMAWQITDPFESQIENEQTTRLQIEGAKGLSSLWPSKRFFRSQYQHLAEQRQSRIEETFANSSIVFDTISTAKDWHENNGI</sequence>
<evidence type="ECO:0000313" key="2">
    <source>
        <dbReference type="EMBL" id="RKF19673.1"/>
    </source>
</evidence>
<dbReference type="InterPro" id="IPR002881">
    <property type="entry name" value="DUF58"/>
</dbReference>
<proteinExistence type="predicted"/>
<organism evidence="2 3">
    <name type="scientific">Alginatibacterium sediminis</name>
    <dbReference type="NCBI Taxonomy" id="2164068"/>
    <lineage>
        <taxon>Bacteria</taxon>
        <taxon>Pseudomonadati</taxon>
        <taxon>Pseudomonadota</taxon>
        <taxon>Gammaproteobacteria</taxon>
        <taxon>Alteromonadales</taxon>
        <taxon>Alteromonadaceae</taxon>
        <taxon>Alginatibacterium</taxon>
    </lineage>
</organism>
<dbReference type="Proteomes" id="UP000286482">
    <property type="component" value="Unassembled WGS sequence"/>
</dbReference>
<dbReference type="EMBL" id="RAQO01000004">
    <property type="protein sequence ID" value="RKF19673.1"/>
    <property type="molecule type" value="Genomic_DNA"/>
</dbReference>